<keyword evidence="4" id="KW-1185">Reference proteome</keyword>
<protein>
    <submittedName>
        <fullName evidence="3">Alpha/beta hydrolase</fullName>
    </submittedName>
</protein>
<dbReference type="PANTHER" id="PTHR43798">
    <property type="entry name" value="MONOACYLGLYCEROL LIPASE"/>
    <property type="match status" value="1"/>
</dbReference>
<evidence type="ECO:0000313" key="4">
    <source>
        <dbReference type="Proteomes" id="UP000238356"/>
    </source>
</evidence>
<proteinExistence type="predicted"/>
<dbReference type="Gene3D" id="3.40.50.1820">
    <property type="entry name" value="alpha/beta hydrolase"/>
    <property type="match status" value="1"/>
</dbReference>
<dbReference type="Proteomes" id="UP000238356">
    <property type="component" value="Unassembled WGS sequence"/>
</dbReference>
<dbReference type="AlphaFoldDB" id="A0A2S5ZW41"/>
<keyword evidence="1 3" id="KW-0378">Hydrolase</keyword>
<dbReference type="SUPFAM" id="SSF53474">
    <property type="entry name" value="alpha/beta-Hydrolases"/>
    <property type="match status" value="1"/>
</dbReference>
<evidence type="ECO:0000313" key="3">
    <source>
        <dbReference type="EMBL" id="PPJ21689.1"/>
    </source>
</evidence>
<organism evidence="3 4">
    <name type="scientific">Nocardia nova</name>
    <dbReference type="NCBI Taxonomy" id="37330"/>
    <lineage>
        <taxon>Bacteria</taxon>
        <taxon>Bacillati</taxon>
        <taxon>Actinomycetota</taxon>
        <taxon>Actinomycetes</taxon>
        <taxon>Mycobacteriales</taxon>
        <taxon>Nocardiaceae</taxon>
        <taxon>Nocardia</taxon>
    </lineage>
</organism>
<gene>
    <name evidence="3" type="ORF">C5F51_33260</name>
</gene>
<dbReference type="EMBL" id="PSZD01000035">
    <property type="protein sequence ID" value="PPJ21689.1"/>
    <property type="molecule type" value="Genomic_DNA"/>
</dbReference>
<evidence type="ECO:0000259" key="2">
    <source>
        <dbReference type="Pfam" id="PF00561"/>
    </source>
</evidence>
<comment type="caution">
    <text evidence="3">The sequence shown here is derived from an EMBL/GenBank/DDBJ whole genome shotgun (WGS) entry which is preliminary data.</text>
</comment>
<name>A0A2S5ZW41_9NOCA</name>
<dbReference type="RefSeq" id="WP_104364700.1">
    <property type="nucleotide sequence ID" value="NZ_PSZD01000035.1"/>
</dbReference>
<dbReference type="GO" id="GO:0016020">
    <property type="term" value="C:membrane"/>
    <property type="evidence" value="ECO:0007669"/>
    <property type="project" value="TreeGrafter"/>
</dbReference>
<feature type="domain" description="AB hydrolase-1" evidence="2">
    <location>
        <begin position="21"/>
        <end position="230"/>
    </location>
</feature>
<dbReference type="InterPro" id="IPR029058">
    <property type="entry name" value="AB_hydrolase_fold"/>
</dbReference>
<dbReference type="InterPro" id="IPR050266">
    <property type="entry name" value="AB_hydrolase_sf"/>
</dbReference>
<dbReference type="InterPro" id="IPR000073">
    <property type="entry name" value="AB_hydrolase_1"/>
</dbReference>
<dbReference type="GO" id="GO:0016787">
    <property type="term" value="F:hydrolase activity"/>
    <property type="evidence" value="ECO:0007669"/>
    <property type="project" value="UniProtKB-KW"/>
</dbReference>
<dbReference type="PANTHER" id="PTHR43798:SF31">
    <property type="entry name" value="AB HYDROLASE SUPERFAMILY PROTEIN YCLE"/>
    <property type="match status" value="1"/>
</dbReference>
<accession>A0A2S5ZW41</accession>
<dbReference type="PRINTS" id="PR00111">
    <property type="entry name" value="ABHYDROLASE"/>
</dbReference>
<dbReference type="Pfam" id="PF00561">
    <property type="entry name" value="Abhydrolase_1"/>
    <property type="match status" value="1"/>
</dbReference>
<reference evidence="3 4" key="1">
    <citation type="submission" date="2018-02" db="EMBL/GenBank/DDBJ databases">
        <title>8 Nocardia nova and 1 Nocardia cyriacigeorgica strain used for evolution to TMP-SMX.</title>
        <authorList>
            <person name="Mehta H."/>
            <person name="Weng J."/>
            <person name="Shamoo Y."/>
        </authorList>
    </citation>
    <scope>NUCLEOTIDE SEQUENCE [LARGE SCALE GENOMIC DNA]</scope>
    <source>
        <strain evidence="3 4">BAA2227</strain>
    </source>
</reference>
<evidence type="ECO:0000256" key="1">
    <source>
        <dbReference type="ARBA" id="ARBA00022801"/>
    </source>
</evidence>
<sequence>MNTLATRARRFHLRDSGGTGPAVLFLHGNLMDSTMWDGVVSNLSGYRSIRFDFRLHGDTEDDGLPFTYWDAARDALSVLDALDVPAAHIVGHSQGGFTALRAALLAPARIRSLTLIDTAADPFPGPALEQMARIRDGFAAGAVEATGGAVLDLLLGDAAAVEHWLARIRRQPADRLACAVGVLMGADGIAGRLAEITAPALVVHGGADLPIPAASGAALAAALPGAEPLELLDGVAHTPPVTHPAAVAALLRTFLDAAADDAPQRVSATAPAP</sequence>